<name>A0A484M715_9ASTE</name>
<feature type="domain" description="Agenet" evidence="3">
    <location>
        <begin position="1"/>
        <end position="66"/>
    </location>
</feature>
<dbReference type="OrthoDB" id="663550at2759"/>
<keyword evidence="2" id="KW-0472">Membrane</keyword>
<dbReference type="Pfam" id="PF05641">
    <property type="entry name" value="Agenet"/>
    <property type="match status" value="2"/>
</dbReference>
<evidence type="ECO:0000313" key="5">
    <source>
        <dbReference type="Proteomes" id="UP000595140"/>
    </source>
</evidence>
<protein>
    <recommendedName>
        <fullName evidence="3">Agenet domain-containing protein</fullName>
    </recommendedName>
</protein>
<keyword evidence="2" id="KW-0812">Transmembrane</keyword>
<reference evidence="4 5" key="1">
    <citation type="submission" date="2018-04" db="EMBL/GenBank/DDBJ databases">
        <authorList>
            <person name="Vogel A."/>
        </authorList>
    </citation>
    <scope>NUCLEOTIDE SEQUENCE [LARGE SCALE GENOMIC DNA]</scope>
</reference>
<dbReference type="PANTHER" id="PTHR31917:SF5">
    <property type="entry name" value="OS02G0204500 PROTEIN"/>
    <property type="match status" value="1"/>
</dbReference>
<feature type="compositionally biased region" description="Basic residues" evidence="1">
    <location>
        <begin position="213"/>
        <end position="224"/>
    </location>
</feature>
<gene>
    <name evidence="4" type="ORF">CCAM_LOCUS26407</name>
</gene>
<dbReference type="SMART" id="SM00743">
    <property type="entry name" value="Agenet"/>
    <property type="match status" value="2"/>
</dbReference>
<evidence type="ECO:0000313" key="4">
    <source>
        <dbReference type="EMBL" id="VFQ84631.1"/>
    </source>
</evidence>
<evidence type="ECO:0000259" key="3">
    <source>
        <dbReference type="SMART" id="SM00743"/>
    </source>
</evidence>
<dbReference type="AlphaFoldDB" id="A0A484M715"/>
<keyword evidence="5" id="KW-1185">Reference proteome</keyword>
<dbReference type="InterPro" id="IPR008395">
    <property type="entry name" value="Agenet-like_dom"/>
</dbReference>
<dbReference type="InterPro" id="IPR014002">
    <property type="entry name" value="Agenet_dom_plant"/>
</dbReference>
<feature type="domain" description="Agenet" evidence="3">
    <location>
        <begin position="69"/>
        <end position="128"/>
    </location>
</feature>
<sequence length="295" mass="34435">MRLKCRCKVEVMNSLEGTNSWHTAEVLSGDGRTYTVRYDSCSRFENSSMEVRVPKKFIRPYPPPVQSGEIWQVSDLVEVCSCDDVCSWKAARVLMILGGDRYLVRLLGCSQEISIHKSRMRRRQCWKDGKWFLLPKDSGSYGHIKYREPPSDCWTNINGGSDHVAFEDITRLHDSHVISSRSLKRMSPHYSSAGETYPQEFGALGTNCKRRKINSPQSRKKGHWSMRPFSHSSKGDSRELPDVLMEHTTVHYIRAISHTNIANHWYYYIFYWVLYLKFMLWRSTLITLYFLQKVS</sequence>
<evidence type="ECO:0000256" key="1">
    <source>
        <dbReference type="SAM" id="MobiDB-lite"/>
    </source>
</evidence>
<feature type="region of interest" description="Disordered" evidence="1">
    <location>
        <begin position="213"/>
        <end position="237"/>
    </location>
</feature>
<keyword evidence="2" id="KW-1133">Transmembrane helix</keyword>
<organism evidence="4 5">
    <name type="scientific">Cuscuta campestris</name>
    <dbReference type="NCBI Taxonomy" id="132261"/>
    <lineage>
        <taxon>Eukaryota</taxon>
        <taxon>Viridiplantae</taxon>
        <taxon>Streptophyta</taxon>
        <taxon>Embryophyta</taxon>
        <taxon>Tracheophyta</taxon>
        <taxon>Spermatophyta</taxon>
        <taxon>Magnoliopsida</taxon>
        <taxon>eudicotyledons</taxon>
        <taxon>Gunneridae</taxon>
        <taxon>Pentapetalae</taxon>
        <taxon>asterids</taxon>
        <taxon>lamiids</taxon>
        <taxon>Solanales</taxon>
        <taxon>Convolvulaceae</taxon>
        <taxon>Cuscuteae</taxon>
        <taxon>Cuscuta</taxon>
        <taxon>Cuscuta subgen. Grammica</taxon>
        <taxon>Cuscuta sect. Cleistogrammica</taxon>
    </lineage>
</organism>
<dbReference type="EMBL" id="OOIL02002808">
    <property type="protein sequence ID" value="VFQ84631.1"/>
    <property type="molecule type" value="Genomic_DNA"/>
</dbReference>
<accession>A0A484M715</accession>
<dbReference type="Proteomes" id="UP000595140">
    <property type="component" value="Unassembled WGS sequence"/>
</dbReference>
<feature type="transmembrane region" description="Helical" evidence="2">
    <location>
        <begin position="265"/>
        <end position="291"/>
    </location>
</feature>
<evidence type="ECO:0000256" key="2">
    <source>
        <dbReference type="SAM" id="Phobius"/>
    </source>
</evidence>
<dbReference type="PANTHER" id="PTHR31917">
    <property type="entry name" value="AGENET DOMAIN-CONTAINING PROTEIN-RELATED"/>
    <property type="match status" value="1"/>
</dbReference>
<proteinExistence type="predicted"/>